<keyword evidence="1" id="KW-1133">Transmembrane helix</keyword>
<evidence type="ECO:0008006" key="4">
    <source>
        <dbReference type="Google" id="ProtNLM"/>
    </source>
</evidence>
<dbReference type="AlphaFoldDB" id="A0A1F2PJ24"/>
<evidence type="ECO:0000313" key="3">
    <source>
        <dbReference type="Proteomes" id="UP000176244"/>
    </source>
</evidence>
<name>A0A1F2PJ24_9FIRM</name>
<dbReference type="STRING" id="52694.ACWI_12410"/>
<proteinExistence type="predicted"/>
<dbReference type="RefSeq" id="WP_070370568.1">
    <property type="nucleotide sequence ID" value="NZ_LKEU01000024.1"/>
</dbReference>
<keyword evidence="1" id="KW-0472">Membrane</keyword>
<comment type="caution">
    <text evidence="2">The sequence shown here is derived from an EMBL/GenBank/DDBJ whole genome shotgun (WGS) entry which is preliminary data.</text>
</comment>
<gene>
    <name evidence="2" type="ORF">ACWI_12410</name>
</gene>
<evidence type="ECO:0000256" key="1">
    <source>
        <dbReference type="SAM" id="Phobius"/>
    </source>
</evidence>
<dbReference type="EMBL" id="LKEU01000024">
    <property type="protein sequence ID" value="OFV71327.1"/>
    <property type="molecule type" value="Genomic_DNA"/>
</dbReference>
<feature type="transmembrane region" description="Helical" evidence="1">
    <location>
        <begin position="184"/>
        <end position="203"/>
    </location>
</feature>
<accession>A0A1F2PJ24</accession>
<keyword evidence="1" id="KW-0812">Transmembrane</keyword>
<sequence length="210" mass="21324">MKRTCLKLVMMLMVVGIFLTFGSVVFASPNDQVIGAVEGSSLPGSYASQITSFLRDSDKVLTQESADAICGNIYAAESVLQQAMANGGLTDADMMTIQGYFDAACGAADYVVADVSTQPGGGASVTVYDPESQKSATIQGNATSVAGSSSAGTVAAANGGATTEVKAAASGTTVITKTGLDNRLFIVAGLLALLTIGISIVVYRKIKTQA</sequence>
<protein>
    <recommendedName>
        <fullName evidence="4">LPXTG cell wall anchor domain-containing protein</fullName>
    </recommendedName>
</protein>
<dbReference type="Proteomes" id="UP000176244">
    <property type="component" value="Unassembled WGS sequence"/>
</dbReference>
<evidence type="ECO:0000313" key="2">
    <source>
        <dbReference type="EMBL" id="OFV71327.1"/>
    </source>
</evidence>
<reference evidence="2 3" key="1">
    <citation type="submission" date="2015-09" db="EMBL/GenBank/DDBJ databases">
        <title>Genome sequence of Acetobacterium wieringae DSM 1911.</title>
        <authorList>
            <person name="Poehlein A."/>
            <person name="Bengelsdorf F.R."/>
            <person name="Schiel-Bengelsdorf B."/>
            <person name="Duerre P."/>
            <person name="Daniel R."/>
        </authorList>
    </citation>
    <scope>NUCLEOTIDE SEQUENCE [LARGE SCALE GENOMIC DNA]</scope>
    <source>
        <strain evidence="2 3">DSM 1911</strain>
    </source>
</reference>
<organism evidence="2 3">
    <name type="scientific">Acetobacterium wieringae</name>
    <dbReference type="NCBI Taxonomy" id="52694"/>
    <lineage>
        <taxon>Bacteria</taxon>
        <taxon>Bacillati</taxon>
        <taxon>Bacillota</taxon>
        <taxon>Clostridia</taxon>
        <taxon>Eubacteriales</taxon>
        <taxon>Eubacteriaceae</taxon>
        <taxon>Acetobacterium</taxon>
    </lineage>
</organism>